<reference evidence="1" key="2">
    <citation type="submission" date="2021-10" db="EMBL/GenBank/DDBJ databases">
        <authorList>
            <person name="Piombo E."/>
        </authorList>
    </citation>
    <scope>NUCLEOTIDE SEQUENCE</scope>
</reference>
<evidence type="ECO:0000313" key="2">
    <source>
        <dbReference type="Proteomes" id="UP000836387"/>
    </source>
</evidence>
<organism evidence="1 2">
    <name type="scientific">Clonostachys rosea f. rosea IK726</name>
    <dbReference type="NCBI Taxonomy" id="1349383"/>
    <lineage>
        <taxon>Eukaryota</taxon>
        <taxon>Fungi</taxon>
        <taxon>Dikarya</taxon>
        <taxon>Ascomycota</taxon>
        <taxon>Pezizomycotina</taxon>
        <taxon>Sordariomycetes</taxon>
        <taxon>Hypocreomycetidae</taxon>
        <taxon>Hypocreales</taxon>
        <taxon>Bionectriaceae</taxon>
        <taxon>Clonostachys</taxon>
    </lineage>
</organism>
<evidence type="ECO:0000313" key="1">
    <source>
        <dbReference type="EMBL" id="CAG9952487.1"/>
    </source>
</evidence>
<dbReference type="EMBL" id="CADEHS020000494">
    <property type="protein sequence ID" value="CAG9952487.1"/>
    <property type="molecule type" value="Genomic_DNA"/>
</dbReference>
<name>A0ACA9UIB3_BIOOC</name>
<reference evidence="1" key="1">
    <citation type="submission" date="2020-04" db="EMBL/GenBank/DDBJ databases">
        <authorList>
            <person name="Broberg M."/>
        </authorList>
    </citation>
    <scope>NUCLEOTIDE SEQUENCE</scope>
</reference>
<comment type="caution">
    <text evidence="1">The sequence shown here is derived from an EMBL/GenBank/DDBJ whole genome shotgun (WGS) entry which is preliminary data.</text>
</comment>
<sequence length="183" mass="20777">MSILHLVPVVTTTTTLVLANDQRLFLRIFLQKEVEPSAKHVLTPYWKIMIDTVVPFVVAPLLGTIGSIGAILYTTPEDVLRTNGAYSWYVAGMAFAAGHFLFVPSILPKIRGLQNGEPTPTLRQWMYIHMIRSLTVDLFAEVAYRVNSSWLEKSNLGLQQNLIKPNASLRKRILRKRLIYEIQ</sequence>
<gene>
    <name evidence="1" type="ORF">CRV2_00017738</name>
</gene>
<protein>
    <submittedName>
        <fullName evidence="1">Uncharacterized protein</fullName>
    </submittedName>
</protein>
<dbReference type="Proteomes" id="UP000836387">
    <property type="component" value="Unassembled WGS sequence"/>
</dbReference>
<accession>A0ACA9UIB3</accession>
<keyword evidence="2" id="KW-1185">Reference proteome</keyword>
<proteinExistence type="predicted"/>